<dbReference type="Proteomes" id="UP000198749">
    <property type="component" value="Unassembled WGS sequence"/>
</dbReference>
<evidence type="ECO:0000313" key="1">
    <source>
        <dbReference type="EMBL" id="SEQ75533.1"/>
    </source>
</evidence>
<gene>
    <name evidence="1" type="ORF">SAMN03080615_02638</name>
</gene>
<protein>
    <recommendedName>
        <fullName evidence="3">DUF4145 domain-containing protein</fullName>
    </recommendedName>
</protein>
<proteinExistence type="predicted"/>
<organism evidence="1 2">
    <name type="scientific">Amphritea atlantica</name>
    <dbReference type="NCBI Taxonomy" id="355243"/>
    <lineage>
        <taxon>Bacteria</taxon>
        <taxon>Pseudomonadati</taxon>
        <taxon>Pseudomonadota</taxon>
        <taxon>Gammaproteobacteria</taxon>
        <taxon>Oceanospirillales</taxon>
        <taxon>Oceanospirillaceae</taxon>
        <taxon>Amphritea</taxon>
    </lineage>
</organism>
<reference evidence="2" key="1">
    <citation type="submission" date="2016-10" db="EMBL/GenBank/DDBJ databases">
        <authorList>
            <person name="Varghese N."/>
            <person name="Submissions S."/>
        </authorList>
    </citation>
    <scope>NUCLEOTIDE SEQUENCE [LARGE SCALE GENOMIC DNA]</scope>
    <source>
        <strain evidence="2">DSM 18887</strain>
    </source>
</reference>
<accession>A0A1H9ILP0</accession>
<dbReference type="OrthoDB" id="6120394at2"/>
<dbReference type="STRING" id="355243.SAMN03080615_02638"/>
<dbReference type="EMBL" id="FOGB01000007">
    <property type="protein sequence ID" value="SEQ75533.1"/>
    <property type="molecule type" value="Genomic_DNA"/>
</dbReference>
<sequence>MKTTVFQLVNPTFEKELEVFGPQETVFRIPTLPAYSIIDYSLDGDYSPYESGNYRAVFSLEGDSIRIQGVQNKLFRSGKDRFVIHYAGIRDYSLLFPHINESSCRVRLGQYAEEADMSFESGAWLSFMMMAGAVIEGLLDNCTPASADSFNKMIIKARQLEILSEEDETLCHKVKEARNLIHASKHPKEYVTRALAMDTYVFYDALIKRHWDH</sequence>
<dbReference type="RefSeq" id="WP_091358968.1">
    <property type="nucleotide sequence ID" value="NZ_AP025284.1"/>
</dbReference>
<name>A0A1H9ILP0_9GAMM</name>
<keyword evidence="2" id="KW-1185">Reference proteome</keyword>
<evidence type="ECO:0008006" key="3">
    <source>
        <dbReference type="Google" id="ProtNLM"/>
    </source>
</evidence>
<dbReference type="AlphaFoldDB" id="A0A1H9ILP0"/>
<evidence type="ECO:0000313" key="2">
    <source>
        <dbReference type="Proteomes" id="UP000198749"/>
    </source>
</evidence>